<dbReference type="Gene3D" id="3.40.50.150">
    <property type="entry name" value="Vaccinia Virus protein VP39"/>
    <property type="match status" value="1"/>
</dbReference>
<dbReference type="PANTHER" id="PTHR40036:SF1">
    <property type="entry name" value="MACROCIN O-METHYLTRANSFERASE"/>
    <property type="match status" value="1"/>
</dbReference>
<dbReference type="Proteomes" id="UP000542674">
    <property type="component" value="Unassembled WGS sequence"/>
</dbReference>
<organism evidence="1 2">
    <name type="scientific">Saccharothrix violaceirubra</name>
    <dbReference type="NCBI Taxonomy" id="413306"/>
    <lineage>
        <taxon>Bacteria</taxon>
        <taxon>Bacillati</taxon>
        <taxon>Actinomycetota</taxon>
        <taxon>Actinomycetes</taxon>
        <taxon>Pseudonocardiales</taxon>
        <taxon>Pseudonocardiaceae</taxon>
        <taxon>Saccharothrix</taxon>
    </lineage>
</organism>
<dbReference type="InterPro" id="IPR029063">
    <property type="entry name" value="SAM-dependent_MTases_sf"/>
</dbReference>
<reference evidence="1 2" key="1">
    <citation type="submission" date="2020-08" db="EMBL/GenBank/DDBJ databases">
        <title>Sequencing the genomes of 1000 actinobacteria strains.</title>
        <authorList>
            <person name="Klenk H.-P."/>
        </authorList>
    </citation>
    <scope>NUCLEOTIDE SEQUENCE [LARGE SCALE GENOMIC DNA]</scope>
    <source>
        <strain evidence="1 2">DSM 45084</strain>
    </source>
</reference>
<dbReference type="Pfam" id="PF05711">
    <property type="entry name" value="TylF"/>
    <property type="match status" value="1"/>
</dbReference>
<evidence type="ECO:0000313" key="1">
    <source>
        <dbReference type="EMBL" id="MBB4966657.1"/>
    </source>
</evidence>
<keyword evidence="2" id="KW-1185">Reference proteome</keyword>
<dbReference type="InterPro" id="IPR008884">
    <property type="entry name" value="TylF_MeTrfase"/>
</dbReference>
<proteinExistence type="predicted"/>
<gene>
    <name evidence="1" type="ORF">F4559_004016</name>
</gene>
<dbReference type="EMBL" id="JACHJS010000001">
    <property type="protein sequence ID" value="MBB4966657.1"/>
    <property type="molecule type" value="Genomic_DNA"/>
</dbReference>
<dbReference type="PANTHER" id="PTHR40036">
    <property type="entry name" value="MACROCIN O-METHYLTRANSFERASE"/>
    <property type="match status" value="1"/>
</dbReference>
<sequence>MTTAVRTEAGEAYLDLLKRCLTRLSDDGSPFLAGPANAAATPEQLLQGVFAHQDADTMIGWARLDNARHCLETALVEGVPGDVVETGTWRGGCCAYLRAVLAVHGVEDRDVWLADSFQGFPEPDAERYPEDYVYATPEVRRFLDGLDYPIAVAVDEVRARFARYGLLDEHVRFLPGFFADTLPTAPIGRIAVLRLDGDFYQSTIEALEHLYDRLSPGGFCIVDDYALRSCQRAVDDFRTARGITTPIERIDWTGAFWRKDDESGNR</sequence>
<evidence type="ECO:0000313" key="2">
    <source>
        <dbReference type="Proteomes" id="UP000542674"/>
    </source>
</evidence>
<evidence type="ECO:0008006" key="3">
    <source>
        <dbReference type="Google" id="ProtNLM"/>
    </source>
</evidence>
<name>A0A7W7T624_9PSEU</name>
<comment type="caution">
    <text evidence="1">The sequence shown here is derived from an EMBL/GenBank/DDBJ whole genome shotgun (WGS) entry which is preliminary data.</text>
</comment>
<accession>A0A7W7T624</accession>
<protein>
    <recommendedName>
        <fullName evidence="3">Macrocin O-methyltransferase</fullName>
    </recommendedName>
</protein>
<dbReference type="RefSeq" id="WP_184670799.1">
    <property type="nucleotide sequence ID" value="NZ_BAABAI010000022.1"/>
</dbReference>
<dbReference type="SUPFAM" id="SSF53335">
    <property type="entry name" value="S-adenosyl-L-methionine-dependent methyltransferases"/>
    <property type="match status" value="1"/>
</dbReference>
<dbReference type="AlphaFoldDB" id="A0A7W7T624"/>